<dbReference type="InterPro" id="IPR013108">
    <property type="entry name" value="Amidohydro_3"/>
</dbReference>
<dbReference type="GO" id="GO:0016787">
    <property type="term" value="F:hydrolase activity"/>
    <property type="evidence" value="ECO:0007669"/>
    <property type="project" value="UniProtKB-KW"/>
</dbReference>
<dbReference type="SUPFAM" id="SSF51338">
    <property type="entry name" value="Composite domain of metallo-dependent hydrolases"/>
    <property type="match status" value="1"/>
</dbReference>
<dbReference type="InterPro" id="IPR033932">
    <property type="entry name" value="YtcJ-like"/>
</dbReference>
<reference evidence="3" key="1">
    <citation type="journal article" date="2019" name="Int. J. Syst. Evol. Microbiol.">
        <title>The Global Catalogue of Microorganisms (GCM) 10K type strain sequencing project: providing services to taxonomists for standard genome sequencing and annotation.</title>
        <authorList>
            <consortium name="The Broad Institute Genomics Platform"/>
            <consortium name="The Broad Institute Genome Sequencing Center for Infectious Disease"/>
            <person name="Wu L."/>
            <person name="Ma J."/>
        </authorList>
    </citation>
    <scope>NUCLEOTIDE SEQUENCE [LARGE SCALE GENOMIC DNA]</scope>
    <source>
        <strain evidence="3">CGMCC 1.16305</strain>
    </source>
</reference>
<dbReference type="SUPFAM" id="SSF51556">
    <property type="entry name" value="Metallo-dependent hydrolases"/>
    <property type="match status" value="1"/>
</dbReference>
<protein>
    <submittedName>
        <fullName evidence="2">Amidohydrolase</fullName>
        <ecNumber evidence="2">3.5.-.-</ecNumber>
    </submittedName>
</protein>
<dbReference type="Gene3D" id="2.30.40.10">
    <property type="entry name" value="Urease, subunit C, domain 1"/>
    <property type="match status" value="1"/>
</dbReference>
<keyword evidence="2" id="KW-0378">Hydrolase</keyword>
<dbReference type="EC" id="3.5.-.-" evidence="2"/>
<comment type="caution">
    <text evidence="2">The sequence shown here is derived from an EMBL/GenBank/DDBJ whole genome shotgun (WGS) entry which is preliminary data.</text>
</comment>
<dbReference type="Gene3D" id="3.10.310.70">
    <property type="match status" value="1"/>
</dbReference>
<organism evidence="2 3">
    <name type="scientific">Scopulibacillus cellulosilyticus</name>
    <dbReference type="NCBI Taxonomy" id="2665665"/>
    <lineage>
        <taxon>Bacteria</taxon>
        <taxon>Bacillati</taxon>
        <taxon>Bacillota</taxon>
        <taxon>Bacilli</taxon>
        <taxon>Bacillales</taxon>
        <taxon>Sporolactobacillaceae</taxon>
        <taxon>Scopulibacillus</taxon>
    </lineage>
</organism>
<dbReference type="EMBL" id="JBHTCO010000017">
    <property type="protein sequence ID" value="MFC7394050.1"/>
    <property type="molecule type" value="Genomic_DNA"/>
</dbReference>
<dbReference type="RefSeq" id="WP_380967001.1">
    <property type="nucleotide sequence ID" value="NZ_JBHTCO010000017.1"/>
</dbReference>
<name>A0ABW2Q1Y0_9BACL</name>
<evidence type="ECO:0000259" key="1">
    <source>
        <dbReference type="Pfam" id="PF07969"/>
    </source>
</evidence>
<sequence length="544" mass="60826">MIKADIILSSNVVFTGLEDKPQPAAIAVKGNKIIAAGSKDEIKDFIGDETKVYNFNDKLIMAGFHDAHLHLLQGSLFKDFCVDLSEARSGEQAAGMVKQFADDRPDEEWVIGTGWDSNNWINKDFPDRSILDQVICDRPVLLIHAECHYAWVNTKALEIANINSETKNPPYGTILKDEDGNPTGILIETAISLAGDIAFNLSKKRQYELLEGFLQYSSSLGVTSVNDLYGSRANEKLTNYDLFKEFDDEDRLTARVHIYPAMNGDIDRVKQLRENYNSEKFRVAGLKQFIDGVVTGHTAYMLDPYLDKPETKGQTAFQPETIKKWVIEADKEGFQIRFHAIGDGAVRLGLDVFEESQKVNGERDSRHCLEHVEVIHPDDIPRFKELGVIASIQPSHIALMPRESHTLRTEKEKHPYLYTCNALKSAGAQIAFGSDFPVASLNPMVGIYHAVTRADYNNEAWNKQEQVSLADALKAYTLGAAYSVFRENELGTLEEGKLADIVVLDRNIFVTPVEELLETKVEMTIMDGRIVAGHQEPETAGSIQ</sequence>
<accession>A0ABW2Q1Y0</accession>
<evidence type="ECO:0000313" key="2">
    <source>
        <dbReference type="EMBL" id="MFC7394050.1"/>
    </source>
</evidence>
<dbReference type="InterPro" id="IPR011059">
    <property type="entry name" value="Metal-dep_hydrolase_composite"/>
</dbReference>
<dbReference type="Proteomes" id="UP001596505">
    <property type="component" value="Unassembled WGS sequence"/>
</dbReference>
<proteinExistence type="predicted"/>
<dbReference type="PANTHER" id="PTHR22642">
    <property type="entry name" value="IMIDAZOLONEPROPIONASE"/>
    <property type="match status" value="1"/>
</dbReference>
<gene>
    <name evidence="2" type="ORF">ACFQRG_13900</name>
</gene>
<dbReference type="InterPro" id="IPR032466">
    <property type="entry name" value="Metal_Hydrolase"/>
</dbReference>
<dbReference type="Gene3D" id="3.20.20.140">
    <property type="entry name" value="Metal-dependent hydrolases"/>
    <property type="match status" value="1"/>
</dbReference>
<feature type="domain" description="Amidohydrolase 3" evidence="1">
    <location>
        <begin position="52"/>
        <end position="532"/>
    </location>
</feature>
<dbReference type="PANTHER" id="PTHR22642:SF2">
    <property type="entry name" value="PROTEIN LONG AFTER FAR-RED 3"/>
    <property type="match status" value="1"/>
</dbReference>
<dbReference type="Pfam" id="PF07969">
    <property type="entry name" value="Amidohydro_3"/>
    <property type="match status" value="1"/>
</dbReference>
<evidence type="ECO:0000313" key="3">
    <source>
        <dbReference type="Proteomes" id="UP001596505"/>
    </source>
</evidence>
<keyword evidence="3" id="KW-1185">Reference proteome</keyword>
<dbReference type="CDD" id="cd01300">
    <property type="entry name" value="YtcJ_like"/>
    <property type="match status" value="1"/>
</dbReference>